<evidence type="ECO:0000259" key="1">
    <source>
        <dbReference type="Pfam" id="PF01068"/>
    </source>
</evidence>
<feature type="domain" description="ATP-dependent DNA ligase family profile" evidence="1">
    <location>
        <begin position="25"/>
        <end position="66"/>
    </location>
</feature>
<dbReference type="GO" id="GO:0016874">
    <property type="term" value="F:ligase activity"/>
    <property type="evidence" value="ECO:0007669"/>
    <property type="project" value="UniProtKB-KW"/>
</dbReference>
<dbReference type="EMBL" id="JAZHRV010000001">
    <property type="protein sequence ID" value="MEH2553740.1"/>
    <property type="molecule type" value="Genomic_DNA"/>
</dbReference>
<dbReference type="Gene3D" id="3.30.470.30">
    <property type="entry name" value="DNA ligase/mRNA capping enzyme"/>
    <property type="match status" value="1"/>
</dbReference>
<evidence type="ECO:0000313" key="3">
    <source>
        <dbReference type="Proteomes" id="UP001364224"/>
    </source>
</evidence>
<sequence length="66" mass="7367">MAFQRQKPAAIGIKAPLPAFIEPALASPVEKVPSGARWIHEIKFDGYRVQVHLANEAVRVFTRRGK</sequence>
<dbReference type="Pfam" id="PF01068">
    <property type="entry name" value="DNA_ligase_A_M"/>
    <property type="match status" value="1"/>
</dbReference>
<gene>
    <name evidence="2" type="ORF">V1286_001269</name>
</gene>
<protein>
    <submittedName>
        <fullName evidence="2">ATP-dependent DNA ligase</fullName>
    </submittedName>
</protein>
<accession>A0ABU8B5C4</accession>
<dbReference type="SUPFAM" id="SSF56091">
    <property type="entry name" value="DNA ligase/mRNA capping enzyme, catalytic domain"/>
    <property type="match status" value="1"/>
</dbReference>
<dbReference type="InterPro" id="IPR012310">
    <property type="entry name" value="DNA_ligase_ATP-dep_cent"/>
</dbReference>
<organism evidence="2 3">
    <name type="scientific">Bradyrhizobium algeriense</name>
    <dbReference type="NCBI Taxonomy" id="634784"/>
    <lineage>
        <taxon>Bacteria</taxon>
        <taxon>Pseudomonadati</taxon>
        <taxon>Pseudomonadota</taxon>
        <taxon>Alphaproteobacteria</taxon>
        <taxon>Hyphomicrobiales</taxon>
        <taxon>Nitrobacteraceae</taxon>
        <taxon>Bradyrhizobium</taxon>
    </lineage>
</organism>
<dbReference type="Proteomes" id="UP001364224">
    <property type="component" value="Unassembled WGS sequence"/>
</dbReference>
<proteinExistence type="predicted"/>
<evidence type="ECO:0000313" key="2">
    <source>
        <dbReference type="EMBL" id="MEH2553740.1"/>
    </source>
</evidence>
<name>A0ABU8B5C4_9BRAD</name>
<keyword evidence="2" id="KW-0436">Ligase</keyword>
<comment type="caution">
    <text evidence="2">The sequence shown here is derived from an EMBL/GenBank/DDBJ whole genome shotgun (WGS) entry which is preliminary data.</text>
</comment>
<keyword evidence="3" id="KW-1185">Reference proteome</keyword>
<reference evidence="2 3" key="1">
    <citation type="submission" date="2024-02" db="EMBL/GenBank/DDBJ databases">
        <title>Adaptive strategies in a cosmopolitan and abundant soil bacterium.</title>
        <authorList>
            <person name="Carini P."/>
        </authorList>
    </citation>
    <scope>NUCLEOTIDE SEQUENCE [LARGE SCALE GENOMIC DNA]</scope>
    <source>
        <strain evidence="2 3">AZCC 1608</strain>
    </source>
</reference>